<name>A0A0P7HF15_9EURY</name>
<dbReference type="Pfam" id="PF07885">
    <property type="entry name" value="Ion_trans_2"/>
    <property type="match status" value="1"/>
</dbReference>
<sequence>MQWDRDWIGVRASVWLTFAVAALSVATGIINISTTTATGPLAAYVPPMVRQTAGFTGVLTGFLTLAGAFMLRKRYRAGWFLTVGMLPITAVQGLLQASNYSYPLVALSLLTLPVVALNRRTFHHELDLTTTQLAALGALVAAQVYGTVGTFALRDGFQGVNSLIDAFYYTLVTGSTVGYGDIYAQTQQARLFAMSAIMLSVASFAVALGVVLTPMIEARFSAALGRMTEQQLDTLENHVLVLGYGDLTEPILEELEAQTTFVVITEDETVTRRLTNHDVHVLTADPSDEEPLKNAGIDRARAVIAATNNDANDALSILTARELNPEIHIAVGVTQRENVSKLKRAGADTVISPAAIGGHLLVEAAMGRGDSEREASDLLGEE</sequence>
<dbReference type="Pfam" id="PF02254">
    <property type="entry name" value="TrkA_N"/>
    <property type="match status" value="1"/>
</dbReference>
<dbReference type="AlphaFoldDB" id="A0A0P7HF15"/>
<dbReference type="RefSeq" id="WP_054584596.1">
    <property type="nucleotide sequence ID" value="NZ_LGUC01000001.1"/>
</dbReference>
<reference evidence="5" key="1">
    <citation type="submission" date="2013-11" db="EMBL/GenBank/DDBJ databases">
        <authorList>
            <person name="Hoang H.T."/>
            <person name="Killian M.L."/>
            <person name="Madson D.M."/>
            <person name="Arruda P.H.E."/>
            <person name="Sun D."/>
            <person name="Schwartz K.J."/>
            <person name="Yoon K."/>
        </authorList>
    </citation>
    <scope>NUCLEOTIDE SEQUENCE [LARGE SCALE GENOMIC DNA]</scope>
    <source>
        <strain evidence="5">CDK2</strain>
    </source>
</reference>
<comment type="subcellular location">
    <subcellularLocation>
        <location evidence="1">Cell membrane</location>
        <topology evidence="1">Multi-pass membrane protein</topology>
    </subcellularLocation>
</comment>
<dbReference type="InterPro" id="IPR036291">
    <property type="entry name" value="NAD(P)-bd_dom_sf"/>
</dbReference>
<dbReference type="InterPro" id="IPR013099">
    <property type="entry name" value="K_chnl_dom"/>
</dbReference>
<keyword evidence="5" id="KW-1185">Reference proteome</keyword>
<dbReference type="PATRIC" id="fig|699431.3.peg.3124"/>
<organism evidence="4 5">
    <name type="scientific">Halolamina pelagica</name>
    <dbReference type="NCBI Taxonomy" id="699431"/>
    <lineage>
        <taxon>Archaea</taxon>
        <taxon>Methanobacteriati</taxon>
        <taxon>Methanobacteriota</taxon>
        <taxon>Stenosarchaea group</taxon>
        <taxon>Halobacteria</taxon>
        <taxon>Halobacteriales</taxon>
        <taxon>Haloferacaceae</taxon>
    </lineage>
</organism>
<feature type="transmembrane region" description="Helical" evidence="2">
    <location>
        <begin position="12"/>
        <end position="32"/>
    </location>
</feature>
<dbReference type="GO" id="GO:0034220">
    <property type="term" value="P:monoatomic ion transmembrane transport"/>
    <property type="evidence" value="ECO:0007669"/>
    <property type="project" value="UniProtKB-KW"/>
</dbReference>
<protein>
    <submittedName>
        <fullName evidence="4">Calcium-gated potassium channel MthK</fullName>
    </submittedName>
</protein>
<evidence type="ECO:0000256" key="1">
    <source>
        <dbReference type="ARBA" id="ARBA00004651"/>
    </source>
</evidence>
<feature type="transmembrane region" description="Helical" evidence="2">
    <location>
        <begin position="191"/>
        <end position="212"/>
    </location>
</feature>
<evidence type="ECO:0000313" key="5">
    <source>
        <dbReference type="Proteomes" id="UP000050535"/>
    </source>
</evidence>
<keyword evidence="4" id="KW-0813">Transport</keyword>
<feature type="transmembrane region" description="Helical" evidence="2">
    <location>
        <begin position="52"/>
        <end position="71"/>
    </location>
</feature>
<evidence type="ECO:0000259" key="3">
    <source>
        <dbReference type="PROSITE" id="PS51201"/>
    </source>
</evidence>
<dbReference type="GO" id="GO:0005886">
    <property type="term" value="C:plasma membrane"/>
    <property type="evidence" value="ECO:0007669"/>
    <property type="project" value="UniProtKB-SubCell"/>
</dbReference>
<feature type="transmembrane region" description="Helical" evidence="2">
    <location>
        <begin position="133"/>
        <end position="154"/>
    </location>
</feature>
<dbReference type="Gene3D" id="1.10.287.70">
    <property type="match status" value="1"/>
</dbReference>
<dbReference type="Proteomes" id="UP000050535">
    <property type="component" value="Unassembled WGS sequence"/>
</dbReference>
<dbReference type="EMBL" id="LGUC01000001">
    <property type="protein sequence ID" value="KPN32297.1"/>
    <property type="molecule type" value="Genomic_DNA"/>
</dbReference>
<keyword evidence="2" id="KW-1133">Transmembrane helix</keyword>
<feature type="transmembrane region" description="Helical" evidence="2">
    <location>
        <begin position="78"/>
        <end position="95"/>
    </location>
</feature>
<keyword evidence="2" id="KW-0812">Transmembrane</keyword>
<gene>
    <name evidence="4" type="primary">mthK_3</name>
    <name evidence="4" type="ORF">SY89_03065</name>
</gene>
<dbReference type="Gene3D" id="3.40.50.720">
    <property type="entry name" value="NAD(P)-binding Rossmann-like Domain"/>
    <property type="match status" value="1"/>
</dbReference>
<dbReference type="PROSITE" id="PS51201">
    <property type="entry name" value="RCK_N"/>
    <property type="match status" value="1"/>
</dbReference>
<dbReference type="PANTHER" id="PTHR43833">
    <property type="entry name" value="POTASSIUM CHANNEL PROTEIN 2-RELATED-RELATED"/>
    <property type="match status" value="1"/>
</dbReference>
<evidence type="ECO:0000313" key="4">
    <source>
        <dbReference type="EMBL" id="KPN32297.1"/>
    </source>
</evidence>
<dbReference type="InterPro" id="IPR050721">
    <property type="entry name" value="Trk_Ktr_HKT_K-transport"/>
</dbReference>
<keyword evidence="2" id="KW-0472">Membrane</keyword>
<proteinExistence type="predicted"/>
<feature type="transmembrane region" description="Helical" evidence="2">
    <location>
        <begin position="166"/>
        <end position="184"/>
    </location>
</feature>
<dbReference type="STRING" id="699431.SY89_03065"/>
<dbReference type="GO" id="GO:0006813">
    <property type="term" value="P:potassium ion transport"/>
    <property type="evidence" value="ECO:0007669"/>
    <property type="project" value="InterPro"/>
</dbReference>
<dbReference type="SUPFAM" id="SSF51735">
    <property type="entry name" value="NAD(P)-binding Rossmann-fold domains"/>
    <property type="match status" value="1"/>
</dbReference>
<dbReference type="InterPro" id="IPR003148">
    <property type="entry name" value="RCK_N"/>
</dbReference>
<accession>A0A0P7HF15</accession>
<dbReference type="OrthoDB" id="56871at2157"/>
<feature type="domain" description="RCK N-terminal" evidence="3">
    <location>
        <begin position="236"/>
        <end position="352"/>
    </location>
</feature>
<comment type="caution">
    <text evidence="4">The sequence shown here is derived from an EMBL/GenBank/DDBJ whole genome shotgun (WGS) entry which is preliminary data.</text>
</comment>
<dbReference type="PANTHER" id="PTHR43833:SF9">
    <property type="entry name" value="POTASSIUM CHANNEL PROTEIN YUGO-RELATED"/>
    <property type="match status" value="1"/>
</dbReference>
<evidence type="ECO:0000256" key="2">
    <source>
        <dbReference type="SAM" id="Phobius"/>
    </source>
</evidence>
<keyword evidence="4" id="KW-0406">Ion transport</keyword>
<keyword evidence="4" id="KW-0407">Ion channel</keyword>
<dbReference type="SUPFAM" id="SSF81324">
    <property type="entry name" value="Voltage-gated potassium channels"/>
    <property type="match status" value="1"/>
</dbReference>
<feature type="transmembrane region" description="Helical" evidence="2">
    <location>
        <begin position="101"/>
        <end position="121"/>
    </location>
</feature>